<feature type="compositionally biased region" description="Basic residues" evidence="1">
    <location>
        <begin position="118"/>
        <end position="129"/>
    </location>
</feature>
<organism evidence="2">
    <name type="scientific">uncultured Craurococcus sp</name>
    <dbReference type="NCBI Taxonomy" id="1135998"/>
    <lineage>
        <taxon>Bacteria</taxon>
        <taxon>Pseudomonadati</taxon>
        <taxon>Pseudomonadota</taxon>
        <taxon>Alphaproteobacteria</taxon>
        <taxon>Acetobacterales</taxon>
        <taxon>Acetobacteraceae</taxon>
        <taxon>Craurococcus</taxon>
        <taxon>environmental samples</taxon>
    </lineage>
</organism>
<evidence type="ECO:0000313" key="2">
    <source>
        <dbReference type="EMBL" id="CAA9211917.1"/>
    </source>
</evidence>
<feature type="region of interest" description="Disordered" evidence="1">
    <location>
        <begin position="79"/>
        <end position="129"/>
    </location>
</feature>
<dbReference type="AlphaFoldDB" id="A0A6J4H0R6"/>
<sequence>DCTRPDQPARLRSDLRARPHRNAGLLRACTGIPLVAPPQRPLVRVPDRLGDAGAGHPWRALRRPAAGAGRAVGAACLPRSAADGGGLRGRAGGKGGCAGLAADRPPLRPPDDLLPRPGRQRHRDLRRDL</sequence>
<evidence type="ECO:0000256" key="1">
    <source>
        <dbReference type="SAM" id="MobiDB-lite"/>
    </source>
</evidence>
<accession>A0A6J4H0R6</accession>
<name>A0A6J4H0R6_9PROT</name>
<feature type="non-terminal residue" evidence="2">
    <location>
        <position position="129"/>
    </location>
</feature>
<reference evidence="2" key="1">
    <citation type="submission" date="2020-02" db="EMBL/GenBank/DDBJ databases">
        <authorList>
            <person name="Meier V. D."/>
        </authorList>
    </citation>
    <scope>NUCLEOTIDE SEQUENCE</scope>
    <source>
        <strain evidence="2">AVDCRST_MAG27</strain>
    </source>
</reference>
<feature type="compositionally biased region" description="Basic and acidic residues" evidence="1">
    <location>
        <begin position="105"/>
        <end position="114"/>
    </location>
</feature>
<gene>
    <name evidence="2" type="ORF">AVDCRST_MAG27-1274</name>
</gene>
<protein>
    <submittedName>
        <fullName evidence="2">Uncharacterized protein</fullName>
    </submittedName>
</protein>
<feature type="non-terminal residue" evidence="2">
    <location>
        <position position="1"/>
    </location>
</feature>
<proteinExistence type="predicted"/>
<feature type="compositionally biased region" description="Gly residues" evidence="1">
    <location>
        <begin position="83"/>
        <end position="98"/>
    </location>
</feature>
<dbReference type="EMBL" id="CADCTD010000001">
    <property type="protein sequence ID" value="CAA9211917.1"/>
    <property type="molecule type" value="Genomic_DNA"/>
</dbReference>